<name>A0A401P5A7_SCYTO</name>
<feature type="coiled-coil region" evidence="1">
    <location>
        <begin position="84"/>
        <end position="111"/>
    </location>
</feature>
<gene>
    <name evidence="2" type="ORF">scyTo_0015209</name>
</gene>
<sequence>LGHSDQEIKDTFSRFDSDDNKILDEEEQMKMRNELEEKKLAVLAENSDDLCAGFTKVNQKFCNNLLGHRVVQLECSISKIASKIDGITVRLEIMEKNKEALEKLLNIFQKGERRDLTEHL</sequence>
<organism evidence="2 3">
    <name type="scientific">Scyliorhinus torazame</name>
    <name type="common">Cloudy catshark</name>
    <name type="synonym">Catulus torazame</name>
    <dbReference type="NCBI Taxonomy" id="75743"/>
    <lineage>
        <taxon>Eukaryota</taxon>
        <taxon>Metazoa</taxon>
        <taxon>Chordata</taxon>
        <taxon>Craniata</taxon>
        <taxon>Vertebrata</taxon>
        <taxon>Chondrichthyes</taxon>
        <taxon>Elasmobranchii</taxon>
        <taxon>Galeomorphii</taxon>
        <taxon>Galeoidea</taxon>
        <taxon>Carcharhiniformes</taxon>
        <taxon>Scyliorhinidae</taxon>
        <taxon>Scyliorhinus</taxon>
    </lineage>
</organism>
<reference evidence="2 3" key="1">
    <citation type="journal article" date="2018" name="Nat. Ecol. Evol.">
        <title>Shark genomes provide insights into elasmobranch evolution and the origin of vertebrates.</title>
        <authorList>
            <person name="Hara Y"/>
            <person name="Yamaguchi K"/>
            <person name="Onimaru K"/>
            <person name="Kadota M"/>
            <person name="Koyanagi M"/>
            <person name="Keeley SD"/>
            <person name="Tatsumi K"/>
            <person name="Tanaka K"/>
            <person name="Motone F"/>
            <person name="Kageyama Y"/>
            <person name="Nozu R"/>
            <person name="Adachi N"/>
            <person name="Nishimura O"/>
            <person name="Nakagawa R"/>
            <person name="Tanegashima C"/>
            <person name="Kiyatake I"/>
            <person name="Matsumoto R"/>
            <person name="Murakumo K"/>
            <person name="Nishida K"/>
            <person name="Terakita A"/>
            <person name="Kuratani S"/>
            <person name="Sato K"/>
            <person name="Hyodo S Kuraku.S."/>
        </authorList>
    </citation>
    <scope>NUCLEOTIDE SEQUENCE [LARGE SCALE GENOMIC DNA]</scope>
</reference>
<dbReference type="Proteomes" id="UP000288216">
    <property type="component" value="Unassembled WGS sequence"/>
</dbReference>
<dbReference type="AlphaFoldDB" id="A0A401P5A7"/>
<dbReference type="Gene3D" id="1.10.238.10">
    <property type="entry name" value="EF-hand"/>
    <property type="match status" value="1"/>
</dbReference>
<keyword evidence="3" id="KW-1185">Reference proteome</keyword>
<evidence type="ECO:0000313" key="3">
    <source>
        <dbReference type="Proteomes" id="UP000288216"/>
    </source>
</evidence>
<protein>
    <recommendedName>
        <fullName evidence="4">EF-hand domain-containing protein</fullName>
    </recommendedName>
</protein>
<dbReference type="Gene3D" id="1.20.5.340">
    <property type="match status" value="1"/>
</dbReference>
<accession>A0A401P5A7</accession>
<proteinExistence type="predicted"/>
<feature type="non-terminal residue" evidence="2">
    <location>
        <position position="1"/>
    </location>
</feature>
<dbReference type="EMBL" id="BFAA01008511">
    <property type="protein sequence ID" value="GCB68298.1"/>
    <property type="molecule type" value="Genomic_DNA"/>
</dbReference>
<keyword evidence="1" id="KW-0175">Coiled coil</keyword>
<evidence type="ECO:0008006" key="4">
    <source>
        <dbReference type="Google" id="ProtNLM"/>
    </source>
</evidence>
<evidence type="ECO:0000313" key="2">
    <source>
        <dbReference type="EMBL" id="GCB68298.1"/>
    </source>
</evidence>
<evidence type="ECO:0000256" key="1">
    <source>
        <dbReference type="SAM" id="Coils"/>
    </source>
</evidence>
<comment type="caution">
    <text evidence="2">The sequence shown here is derived from an EMBL/GenBank/DDBJ whole genome shotgun (WGS) entry which is preliminary data.</text>
</comment>
<dbReference type="STRING" id="75743.A0A401P5A7"/>